<evidence type="ECO:0000313" key="1">
    <source>
        <dbReference type="EMBL" id="KAK2948425.1"/>
    </source>
</evidence>
<proteinExistence type="predicted"/>
<dbReference type="Proteomes" id="UP001281761">
    <property type="component" value="Unassembled WGS sequence"/>
</dbReference>
<gene>
    <name evidence="1" type="ORF">BLNAU_16590</name>
</gene>
<comment type="caution">
    <text evidence="1">The sequence shown here is derived from an EMBL/GenBank/DDBJ whole genome shotgun (WGS) entry which is preliminary data.</text>
</comment>
<dbReference type="EMBL" id="JARBJD010000176">
    <property type="protein sequence ID" value="KAK2948425.1"/>
    <property type="molecule type" value="Genomic_DNA"/>
</dbReference>
<evidence type="ECO:0000313" key="2">
    <source>
        <dbReference type="Proteomes" id="UP001281761"/>
    </source>
</evidence>
<keyword evidence="2" id="KW-1185">Reference proteome</keyword>
<name>A0ABQ9XAR8_9EUKA</name>
<organism evidence="1 2">
    <name type="scientific">Blattamonas nauphoetae</name>
    <dbReference type="NCBI Taxonomy" id="2049346"/>
    <lineage>
        <taxon>Eukaryota</taxon>
        <taxon>Metamonada</taxon>
        <taxon>Preaxostyla</taxon>
        <taxon>Oxymonadida</taxon>
        <taxon>Blattamonas</taxon>
    </lineage>
</organism>
<reference evidence="1 2" key="1">
    <citation type="journal article" date="2022" name="bioRxiv">
        <title>Genomics of Preaxostyla Flagellates Illuminates Evolutionary Transitions and the Path Towards Mitochondrial Loss.</title>
        <authorList>
            <person name="Novak L.V.F."/>
            <person name="Treitli S.C."/>
            <person name="Pyrih J."/>
            <person name="Halakuc P."/>
            <person name="Pipaliya S.V."/>
            <person name="Vacek V."/>
            <person name="Brzon O."/>
            <person name="Soukal P."/>
            <person name="Eme L."/>
            <person name="Dacks J.B."/>
            <person name="Karnkowska A."/>
            <person name="Elias M."/>
            <person name="Hampl V."/>
        </authorList>
    </citation>
    <scope>NUCLEOTIDE SEQUENCE [LARGE SCALE GENOMIC DNA]</scope>
    <source>
        <strain evidence="1">NAU3</strain>
        <tissue evidence="1">Gut</tissue>
    </source>
</reference>
<protein>
    <submittedName>
        <fullName evidence="1">Uncharacterized protein</fullName>
    </submittedName>
</protein>
<accession>A0ABQ9XAR8</accession>
<sequence>MAKEKAEEEKMIANVKTRHTTLPPCHSHTIIPLIALYIIVPAGIDSSFLNSVKFGKEQLPLSLTTAKHQIQNRSERARKQTHPLSLDHSHACFVGVVETLDRKKTTFNLDVILTDDIIIDSFALNIPDTKHNKFSTYLPPPLALYSSHLDCVDDSLTLMILLCLDRHHDTNNDSLRRTIIPKTLRLSAAHRKKMVRDRKCVSGKGLHTDSFRTQVERSHPGSNHQSGLDVIIYSSIQSIGGTGE</sequence>